<accession>A0AC35EZA3</accession>
<dbReference type="WBParaSite" id="PS1159_v2.g12171.t1">
    <property type="protein sequence ID" value="PS1159_v2.g12171.t1"/>
    <property type="gene ID" value="PS1159_v2.g12171"/>
</dbReference>
<dbReference type="Proteomes" id="UP000887580">
    <property type="component" value="Unplaced"/>
</dbReference>
<proteinExistence type="predicted"/>
<protein>
    <submittedName>
        <fullName evidence="2">RING-type domain-containing protein</fullName>
    </submittedName>
</protein>
<reference evidence="2" key="1">
    <citation type="submission" date="2022-11" db="UniProtKB">
        <authorList>
            <consortium name="WormBaseParasite"/>
        </authorList>
    </citation>
    <scope>IDENTIFICATION</scope>
</reference>
<name>A0AC35EZA3_9BILA</name>
<evidence type="ECO:0000313" key="2">
    <source>
        <dbReference type="WBParaSite" id="PS1159_v2.g12171.t1"/>
    </source>
</evidence>
<sequence length="355" mass="41097">MSTDTRLDVIELLFPQYDLIEVAAEHKNLSTEELIDWILKNTKNIPPKKQQLKRSQSFLTIKSDAAKTIYSDLIENSLDKSFASRILSHIYRWIFSIFRRFEVLPKVELTCGTCFDGLDLDDPISCNGTTSTKHFFCHKCIREQAKAVTEFAPMADSGSGFKCMEYDCENVILLSEIKQFIPRKVRKQLDDRILEESLGSCGIKLERCRSCNFAIEMNVPTKVNKVFNCLKCHKNWCRICENEWDDEHFGINCREYLKKKGENARKRALEKKINEAIVRKCEKCNFQFVKAQGCNKVVCRCGIAYCYVCRVKDINYDHFCKCFGGACVCGKCRLHMEATEIHEKEIKKVTANFKN</sequence>
<evidence type="ECO:0000313" key="1">
    <source>
        <dbReference type="Proteomes" id="UP000887580"/>
    </source>
</evidence>
<organism evidence="1 2">
    <name type="scientific">Panagrolaimus sp. PS1159</name>
    <dbReference type="NCBI Taxonomy" id="55785"/>
    <lineage>
        <taxon>Eukaryota</taxon>
        <taxon>Metazoa</taxon>
        <taxon>Ecdysozoa</taxon>
        <taxon>Nematoda</taxon>
        <taxon>Chromadorea</taxon>
        <taxon>Rhabditida</taxon>
        <taxon>Tylenchina</taxon>
        <taxon>Panagrolaimomorpha</taxon>
        <taxon>Panagrolaimoidea</taxon>
        <taxon>Panagrolaimidae</taxon>
        <taxon>Panagrolaimus</taxon>
    </lineage>
</organism>